<dbReference type="InterPro" id="IPR006111">
    <property type="entry name" value="Rpo6/Rpb6"/>
</dbReference>
<feature type="region of interest" description="Disordered" evidence="6">
    <location>
        <begin position="1"/>
        <end position="83"/>
    </location>
</feature>
<comment type="subcellular location">
    <subcellularLocation>
        <location evidence="1">Nucleus</location>
    </subcellularLocation>
</comment>
<keyword evidence="4" id="KW-0539">Nucleus</keyword>
<organism evidence="7 8">
    <name type="scientific">Cyclotella cryptica</name>
    <dbReference type="NCBI Taxonomy" id="29204"/>
    <lineage>
        <taxon>Eukaryota</taxon>
        <taxon>Sar</taxon>
        <taxon>Stramenopiles</taxon>
        <taxon>Ochrophyta</taxon>
        <taxon>Bacillariophyta</taxon>
        <taxon>Coscinodiscophyceae</taxon>
        <taxon>Thalassiosirophycidae</taxon>
        <taxon>Stephanodiscales</taxon>
        <taxon>Stephanodiscaceae</taxon>
        <taxon>Cyclotella</taxon>
    </lineage>
</organism>
<dbReference type="InterPro" id="IPR020708">
    <property type="entry name" value="DNA-dir_RNA_polK_14-18kDa_CS"/>
</dbReference>
<dbReference type="Gene3D" id="3.90.940.10">
    <property type="match status" value="1"/>
</dbReference>
<dbReference type="HAMAP" id="MF_00192">
    <property type="entry name" value="RNApol_arch_Rpo6"/>
    <property type="match status" value="1"/>
</dbReference>
<reference evidence="7 8" key="1">
    <citation type="journal article" date="2020" name="G3 (Bethesda)">
        <title>Improved Reference Genome for Cyclotella cryptica CCMP332, a Model for Cell Wall Morphogenesis, Salinity Adaptation, and Lipid Production in Diatoms (Bacillariophyta).</title>
        <authorList>
            <person name="Roberts W.R."/>
            <person name="Downey K.M."/>
            <person name="Ruck E.C."/>
            <person name="Traller J.C."/>
            <person name="Alverson A.J."/>
        </authorList>
    </citation>
    <scope>NUCLEOTIDE SEQUENCE [LARGE SCALE GENOMIC DNA]</scope>
    <source>
        <strain evidence="7 8">CCMP332</strain>
    </source>
</reference>
<protein>
    <submittedName>
        <fullName evidence="7">Uncharacterized protein</fullName>
    </submittedName>
</protein>
<sequence length="161" mass="17589">MSDDEDPIGGDGGFDNAGGTFNDDDDFGSHPHDITEQPNGDEDGGLDVTGDHINQDDEGGADLELLHADGSGTHHGFAKSGAPQERITTRYLTKYERARVLGTRALQISMNAPVMVDLEGETDPLKIAQKELRERKIPIVIRRYLPDGSFEDWGIDELIVD</sequence>
<comment type="similarity">
    <text evidence="5">Belongs to the archaeal Rpo6/eukaryotic RPB6 RNA polymerase subunit family.</text>
</comment>
<evidence type="ECO:0000256" key="6">
    <source>
        <dbReference type="SAM" id="MobiDB-lite"/>
    </source>
</evidence>
<dbReference type="InterPro" id="IPR036161">
    <property type="entry name" value="RPB6/omega-like_sf"/>
</dbReference>
<keyword evidence="2" id="KW-0240">DNA-directed RNA polymerase</keyword>
<dbReference type="Proteomes" id="UP001516023">
    <property type="component" value="Unassembled WGS sequence"/>
</dbReference>
<dbReference type="AlphaFoldDB" id="A0ABD3Q145"/>
<dbReference type="PIRSF" id="PIRSF000778">
    <property type="entry name" value="RpoK/RPB6"/>
    <property type="match status" value="1"/>
</dbReference>
<dbReference type="PANTHER" id="PTHR47227:SF5">
    <property type="entry name" value="DNA-DIRECTED RNA POLYMERASES I, II, AND III SUBUNIT RPABC2"/>
    <property type="match status" value="1"/>
</dbReference>
<dbReference type="InterPro" id="IPR006110">
    <property type="entry name" value="Pol_omega/Rpo6/RPB6"/>
</dbReference>
<dbReference type="InterPro" id="IPR028363">
    <property type="entry name" value="RPB6"/>
</dbReference>
<dbReference type="FunFam" id="3.90.940.10:FF:000011">
    <property type="match status" value="1"/>
</dbReference>
<dbReference type="Pfam" id="PF01192">
    <property type="entry name" value="RNA_pol_Rpb6"/>
    <property type="match status" value="1"/>
</dbReference>
<comment type="caution">
    <text evidence="7">The sequence shown here is derived from an EMBL/GenBank/DDBJ whole genome shotgun (WGS) entry which is preliminary data.</text>
</comment>
<keyword evidence="8" id="KW-1185">Reference proteome</keyword>
<accession>A0ABD3Q145</accession>
<dbReference type="EMBL" id="JABMIG020000089">
    <property type="protein sequence ID" value="KAL3793669.1"/>
    <property type="molecule type" value="Genomic_DNA"/>
</dbReference>
<evidence type="ECO:0000256" key="2">
    <source>
        <dbReference type="ARBA" id="ARBA00022478"/>
    </source>
</evidence>
<evidence type="ECO:0000256" key="5">
    <source>
        <dbReference type="ARBA" id="ARBA00025773"/>
    </source>
</evidence>
<proteinExistence type="inferred from homology"/>
<dbReference type="NCBIfam" id="NF002208">
    <property type="entry name" value="PRK01099.1-3"/>
    <property type="match status" value="1"/>
</dbReference>
<dbReference type="PIRSF" id="PIRSF500154">
    <property type="entry name" value="RPB6"/>
    <property type="match status" value="1"/>
</dbReference>
<evidence type="ECO:0000313" key="7">
    <source>
        <dbReference type="EMBL" id="KAL3793669.1"/>
    </source>
</evidence>
<gene>
    <name evidence="7" type="ORF">HJC23_010241</name>
</gene>
<dbReference type="NCBIfam" id="NF002207">
    <property type="entry name" value="PRK01099.1-2"/>
    <property type="match status" value="1"/>
</dbReference>
<evidence type="ECO:0000256" key="1">
    <source>
        <dbReference type="ARBA" id="ARBA00004123"/>
    </source>
</evidence>
<evidence type="ECO:0000313" key="8">
    <source>
        <dbReference type="Proteomes" id="UP001516023"/>
    </source>
</evidence>
<dbReference type="GO" id="GO:0000428">
    <property type="term" value="C:DNA-directed RNA polymerase complex"/>
    <property type="evidence" value="ECO:0007669"/>
    <property type="project" value="UniProtKB-KW"/>
</dbReference>
<evidence type="ECO:0000256" key="3">
    <source>
        <dbReference type="ARBA" id="ARBA00023163"/>
    </source>
</evidence>
<dbReference type="SUPFAM" id="SSF63562">
    <property type="entry name" value="RPB6/omega subunit-like"/>
    <property type="match status" value="1"/>
</dbReference>
<dbReference type="GO" id="GO:0005634">
    <property type="term" value="C:nucleus"/>
    <property type="evidence" value="ECO:0007669"/>
    <property type="project" value="UniProtKB-SubCell"/>
</dbReference>
<dbReference type="PANTHER" id="PTHR47227">
    <property type="entry name" value="DNA-DIRECTED RNA POLYMERASE SUBUNIT K"/>
    <property type="match status" value="1"/>
</dbReference>
<evidence type="ECO:0000256" key="4">
    <source>
        <dbReference type="ARBA" id="ARBA00023242"/>
    </source>
</evidence>
<keyword evidence="3" id="KW-0804">Transcription</keyword>
<dbReference type="SMART" id="SM01409">
    <property type="entry name" value="RNA_pol_Rpb6"/>
    <property type="match status" value="1"/>
</dbReference>
<dbReference type="PROSITE" id="PS01111">
    <property type="entry name" value="RNA_POL_K_14KD"/>
    <property type="match status" value="1"/>
</dbReference>
<name>A0ABD3Q145_9STRA</name>